<accession>A0A8J6E3L0</accession>
<dbReference type="AlphaFoldDB" id="A0A8J6E3L0"/>
<dbReference type="Pfam" id="PF25058">
    <property type="entry name" value="ARM_TT21"/>
    <property type="match status" value="1"/>
</dbReference>
<proteinExistence type="predicted"/>
<dbReference type="InterPro" id="IPR040364">
    <property type="entry name" value="TTC21A/TTC21B"/>
</dbReference>
<protein>
    <submittedName>
        <fullName evidence="3">TPR repeat region circular</fullName>
    </submittedName>
</protein>
<dbReference type="Gene3D" id="1.25.40.10">
    <property type="entry name" value="Tetratricopeptide repeat domain"/>
    <property type="match status" value="3"/>
</dbReference>
<dbReference type="GO" id="GO:0061512">
    <property type="term" value="P:protein localization to cilium"/>
    <property type="evidence" value="ECO:0007669"/>
    <property type="project" value="TreeGrafter"/>
</dbReference>
<gene>
    <name evidence="3" type="ORF">J8273_2648</name>
</gene>
<evidence type="ECO:0000259" key="2">
    <source>
        <dbReference type="Pfam" id="PF25064"/>
    </source>
</evidence>
<dbReference type="Pfam" id="PF25064">
    <property type="entry name" value="ARM_TT21_5th"/>
    <property type="match status" value="1"/>
</dbReference>
<evidence type="ECO:0000313" key="4">
    <source>
        <dbReference type="Proteomes" id="UP000717585"/>
    </source>
</evidence>
<sequence>MSLGEGIAQRLFMSTGGEISFENILDQELSPTDHAGRFEAGVLLSILGHSCRYANTIFAESRKLIEQAMAIAARPEYEEELARQMLSSGDINEAFAASEIYTRLTESISNIRWSFQGLRASIATATSVSDLEAAEQLIGVILSLDTTQPPVEYYLALGDLCRARSAADCKPPSPTSPLAESTDPLVWYTKAASRLASEISSAEGLEQYRLADAACSLVDTVTALVPPPMTELFTKPPILGKMAGLLESATAVLGVIPRTVILRGKLASAMGDVKAVRSALSRSTVSEFLPPDSFVTLAEAELAMNLYTAADASMGSASGLIVSGDPRAIAVNAELMQARGRYADSIASLERKLAAVIKPDSGTRTLGPTVRRGGRTFTRDAVAGRGGVVDPQPHAALSMPTAVELRLFNLLMTAYLKAGRLTDAASLKEVLWTRYEGEQALDAVRVQEAERMLDSNDVEDAIALLKEVPSSSVVYPKAAIALADALLERRNDKRGFIDCYTGIHDAVGTAETAVLLGRAYGRIGMLQRALETFDGISDADTDVTVDVCRTLVATRRVDDARQVYHTALFGKNTELATDVRTAYVELLLHLQEYAAAAEQARVAISIHSADTDDTAAVLPVSSFAMLCADAILGASAPGCVGEAMAVLHQAFALLTMVLNNNVSDPADALAYKDQIASLCLKLHDLATRLGRQARGGEFMKAGEYLTQALQMAPRHIPSLLQQAEQYLAVGKYDEVAKNCDIVADQDPSNTQAVFLKAKASVERSASGTAQDDASSVESAVAAVRALVDRCGSSTDTWTLTMRLVTMLRRGKLDTDAAQFVAFDPAHPDAPVPPSFASGGFHACRGLYMQYTGRAELALRSFDRARVDPVWRGKALVGMAQVYLNPEGIPHYNVFAKNRTDEETRNVANAVQIIREARPLLTASELVCLETGVAIVRGDSKDQCEELLSRLNSLVANDTTMDISLKYHSALMNVHVNKDTRARTLLKELNKDSHIPPEQADAYVEAMLLYADLYLGLKSKPGEAKDLVEKYVLPRMPHHPRALEILGIVDERGAAYVNAIESYVKAWELSAKKNADVGFRLAFNYEKAGDGERCIAVLECLRALGHVNADTKRLRDKACSHIRR</sequence>
<dbReference type="Pfam" id="PF25063">
    <property type="entry name" value="ARM_TT21_C"/>
    <property type="match status" value="1"/>
</dbReference>
<reference evidence="3" key="1">
    <citation type="submission" date="2021-05" db="EMBL/GenBank/DDBJ databases">
        <title>A free-living protist that lacks canonical eukaryotic 1 DNA replication and segregation systems.</title>
        <authorList>
            <person name="Salas-Leiva D.E."/>
            <person name="Tromer E.C."/>
            <person name="Curtis B.A."/>
            <person name="Jerlstrom-Hultqvist J."/>
            <person name="Kolisko M."/>
            <person name="Yi Z."/>
            <person name="Salas-Leiva J.S."/>
            <person name="Gallot-Lavallee L."/>
            <person name="Kops G.J.P.L."/>
            <person name="Archibald J.M."/>
            <person name="Simpson A.G.B."/>
            <person name="Roger A.J."/>
        </authorList>
    </citation>
    <scope>NUCLEOTIDE SEQUENCE</scope>
    <source>
        <strain evidence="3">BICM</strain>
    </source>
</reference>
<dbReference type="InterPro" id="IPR056835">
    <property type="entry name" value="ARM_TT21_5th"/>
</dbReference>
<dbReference type="InterPro" id="IPR011990">
    <property type="entry name" value="TPR-like_helical_dom_sf"/>
</dbReference>
<dbReference type="GO" id="GO:0030991">
    <property type="term" value="C:intraciliary transport particle A"/>
    <property type="evidence" value="ECO:0007669"/>
    <property type="project" value="TreeGrafter"/>
</dbReference>
<dbReference type="PANTHER" id="PTHR14699">
    <property type="entry name" value="STI2 PROTEIN-RELATED"/>
    <property type="match status" value="1"/>
</dbReference>
<feature type="domain" description="Tetratricopeptide repeat protein 21A/21B fifth ARM repeats" evidence="2">
    <location>
        <begin position="777"/>
        <end position="883"/>
    </location>
</feature>
<evidence type="ECO:0000313" key="3">
    <source>
        <dbReference type="EMBL" id="KAG9395741.1"/>
    </source>
</evidence>
<dbReference type="SUPFAM" id="SSF48452">
    <property type="entry name" value="TPR-like"/>
    <property type="match status" value="2"/>
</dbReference>
<evidence type="ECO:0000259" key="1">
    <source>
        <dbReference type="Pfam" id="PF25063"/>
    </source>
</evidence>
<dbReference type="GO" id="GO:0005929">
    <property type="term" value="C:cilium"/>
    <property type="evidence" value="ECO:0007669"/>
    <property type="project" value="GOC"/>
</dbReference>
<name>A0A8J6E3L0_9EUKA</name>
<dbReference type="EMBL" id="JAHDYR010000008">
    <property type="protein sequence ID" value="KAG9395741.1"/>
    <property type="molecule type" value="Genomic_DNA"/>
</dbReference>
<feature type="domain" description="Tetratricopeptide repeat protein 21A/21B C-terminal ARM" evidence="1">
    <location>
        <begin position="923"/>
        <end position="1096"/>
    </location>
</feature>
<organism evidence="3 4">
    <name type="scientific">Carpediemonas membranifera</name>
    <dbReference type="NCBI Taxonomy" id="201153"/>
    <lineage>
        <taxon>Eukaryota</taxon>
        <taxon>Metamonada</taxon>
        <taxon>Carpediemonas-like organisms</taxon>
        <taxon>Carpediemonas</taxon>
    </lineage>
</organism>
<dbReference type="GO" id="GO:0035721">
    <property type="term" value="P:intraciliary retrograde transport"/>
    <property type="evidence" value="ECO:0007669"/>
    <property type="project" value="TreeGrafter"/>
</dbReference>
<dbReference type="InterPro" id="IPR056834">
    <property type="entry name" value="ARM_TT21_C"/>
</dbReference>
<dbReference type="Proteomes" id="UP000717585">
    <property type="component" value="Unassembled WGS sequence"/>
</dbReference>
<comment type="caution">
    <text evidence="3">The sequence shown here is derived from an EMBL/GenBank/DDBJ whole genome shotgun (WGS) entry which is preliminary data.</text>
</comment>
<dbReference type="PANTHER" id="PTHR14699:SF0">
    <property type="entry name" value="TETRATRICOPEPTIDE REPEAT PROTEIN 21 HOMOLOG"/>
    <property type="match status" value="1"/>
</dbReference>
<keyword evidence="4" id="KW-1185">Reference proteome</keyword>
<dbReference type="OrthoDB" id="10259630at2759"/>